<evidence type="ECO:0000313" key="8">
    <source>
        <dbReference type="EMBL" id="MDL9981431.1"/>
    </source>
</evidence>
<keyword evidence="5" id="KW-0368">Histidine biosynthesis</keyword>
<dbReference type="Gene3D" id="3.40.50.1980">
    <property type="entry name" value="Nitrogenase molybdenum iron protein domain"/>
    <property type="match status" value="2"/>
</dbReference>
<feature type="binding site" evidence="5">
    <location>
        <position position="423"/>
    </location>
    <ligand>
        <name>Zn(2+)</name>
        <dbReference type="ChEBI" id="CHEBI:29105"/>
    </ligand>
</feature>
<feature type="active site" description="Proton acceptor" evidence="5">
    <location>
        <position position="333"/>
    </location>
</feature>
<protein>
    <recommendedName>
        <fullName evidence="3 5">Histidinol dehydrogenase</fullName>
        <shortName evidence="5">HDH</shortName>
        <ecNumber evidence="5">1.1.1.23</ecNumber>
    </recommendedName>
</protein>
<evidence type="ECO:0000256" key="5">
    <source>
        <dbReference type="HAMAP-Rule" id="MF_01024"/>
    </source>
</evidence>
<feature type="binding site" evidence="5">
    <location>
        <position position="333"/>
    </location>
    <ligand>
        <name>substrate</name>
    </ligand>
</feature>
<feature type="binding site" evidence="5">
    <location>
        <position position="423"/>
    </location>
    <ligand>
        <name>substrate</name>
    </ligand>
</feature>
<proteinExistence type="inferred from homology"/>
<dbReference type="EMBL" id="JASXSZ010000008">
    <property type="protein sequence ID" value="MDL9981431.1"/>
    <property type="molecule type" value="Genomic_DNA"/>
</dbReference>
<feature type="binding site" evidence="5">
    <location>
        <position position="364"/>
    </location>
    <ligand>
        <name>substrate</name>
    </ligand>
</feature>
<sequence length="433" mass="44730">MLRTIDLRGRTLSAAEWLAAVPRAQAARDMALAAAAEIVHDVAERGEQALREQAERFDGASGHAIRVPAEQLDEALEALDPEVRVALEAAIARVRIASAAQVPPPVVTELAPGAVVEQRWQPVRRVGVYVPGGKAVYPSSVAMNVVPAQVAGVGQIALTSPPQREYGGRVHPSILAAARILGVTEVYAMGGAGAIGAFAYGVESLGLDPVDVVSGPGNNFVAAAKRVVAGRVGTDSEAGATEIVIVADATADPDLVAADLVSQAEHDEQASAVLVTDSEELAAQVDLLTAARAAATRNGARALEALTGPQSAIVLVDDLAAATAFSNAYAPEHLELHLADPRPEEFVNAGAVFVGSYAPVSLGDYLAGSNHILPTGGQARYASGLSASTFLRPQQVITYDREALAAVRDAIVTLADAEDLPAHGEAVEARFEV</sequence>
<evidence type="ECO:0000256" key="3">
    <source>
        <dbReference type="ARBA" id="ARBA00016531"/>
    </source>
</evidence>
<dbReference type="Proteomes" id="UP001235064">
    <property type="component" value="Unassembled WGS sequence"/>
</dbReference>
<dbReference type="PRINTS" id="PR00083">
    <property type="entry name" value="HOLDHDRGNASE"/>
</dbReference>
<dbReference type="Gene3D" id="1.20.5.1300">
    <property type="match status" value="1"/>
</dbReference>
<dbReference type="PIRSF" id="PIRSF000099">
    <property type="entry name" value="Histidinol_dh"/>
    <property type="match status" value="1"/>
</dbReference>
<dbReference type="NCBIfam" id="TIGR00069">
    <property type="entry name" value="hisD"/>
    <property type="match status" value="1"/>
</dbReference>
<gene>
    <name evidence="5 8" type="primary">hisD</name>
    <name evidence="8" type="ORF">QSV35_19030</name>
</gene>
<keyword evidence="5" id="KW-0028">Amino-acid biosynthesis</keyword>
<dbReference type="InterPro" id="IPR016161">
    <property type="entry name" value="Ald_DH/histidinol_DH"/>
</dbReference>
<evidence type="ECO:0000313" key="9">
    <source>
        <dbReference type="Proteomes" id="UP001235064"/>
    </source>
</evidence>
<feature type="binding site" evidence="5">
    <location>
        <position position="364"/>
    </location>
    <ligand>
        <name>Zn(2+)</name>
        <dbReference type="ChEBI" id="CHEBI:29105"/>
    </ligand>
</feature>
<evidence type="ECO:0000256" key="1">
    <source>
        <dbReference type="ARBA" id="ARBA00004940"/>
    </source>
</evidence>
<feature type="binding site" evidence="5">
    <location>
        <position position="263"/>
    </location>
    <ligand>
        <name>substrate</name>
    </ligand>
</feature>
<feature type="active site" description="Proton acceptor" evidence="5">
    <location>
        <position position="332"/>
    </location>
</feature>
<keyword evidence="5" id="KW-0520">NAD</keyword>
<dbReference type="InterPro" id="IPR012131">
    <property type="entry name" value="Hstdl_DH"/>
</dbReference>
<dbReference type="Pfam" id="PF00815">
    <property type="entry name" value="Histidinol_dh"/>
    <property type="match status" value="1"/>
</dbReference>
<comment type="pathway">
    <text evidence="1 5">Amino-acid biosynthesis; L-histidine biosynthesis; L-histidine from 5-phospho-alpha-D-ribose 1-diphosphate: step 9/9.</text>
</comment>
<dbReference type="RefSeq" id="WP_286290544.1">
    <property type="nucleotide sequence ID" value="NZ_JASXSZ010000008.1"/>
</dbReference>
<dbReference type="PANTHER" id="PTHR21256:SF2">
    <property type="entry name" value="HISTIDINE BIOSYNTHESIS TRIFUNCTIONAL PROTEIN"/>
    <property type="match status" value="1"/>
</dbReference>
<feature type="binding site" evidence="5">
    <location>
        <position position="418"/>
    </location>
    <ligand>
        <name>substrate</name>
    </ligand>
</feature>
<keyword evidence="5" id="KW-0862">Zinc</keyword>
<dbReference type="EC" id="1.1.1.23" evidence="5"/>
<feature type="binding site" evidence="5">
    <location>
        <position position="241"/>
    </location>
    <ligand>
        <name>substrate</name>
    </ligand>
</feature>
<feature type="binding site" evidence="5">
    <location>
        <position position="266"/>
    </location>
    <ligand>
        <name>substrate</name>
    </ligand>
</feature>
<keyword evidence="9" id="KW-1185">Reference proteome</keyword>
<evidence type="ECO:0000256" key="4">
    <source>
        <dbReference type="ARBA" id="ARBA00023002"/>
    </source>
</evidence>
<comment type="function">
    <text evidence="5">Catalyzes the sequential NAD-dependent oxidations of L-histidinol to L-histidinaldehyde and then to L-histidine.</text>
</comment>
<name>A0ABT7N422_9MICO</name>
<organism evidence="8 9">
    <name type="scientific">Microbacterium candidum</name>
    <dbReference type="NCBI Taxonomy" id="3041922"/>
    <lineage>
        <taxon>Bacteria</taxon>
        <taxon>Bacillati</taxon>
        <taxon>Actinomycetota</taxon>
        <taxon>Actinomycetes</taxon>
        <taxon>Micrococcales</taxon>
        <taxon>Microbacteriaceae</taxon>
        <taxon>Microbacterium</taxon>
    </lineage>
</organism>
<feature type="binding site" evidence="5">
    <location>
        <position position="263"/>
    </location>
    <ligand>
        <name>Zn(2+)</name>
        <dbReference type="ChEBI" id="CHEBI:29105"/>
    </ligand>
</feature>
<dbReference type="InterPro" id="IPR022695">
    <property type="entry name" value="Histidinol_DH_monofunct"/>
</dbReference>
<dbReference type="SUPFAM" id="SSF53720">
    <property type="entry name" value="ALDH-like"/>
    <property type="match status" value="1"/>
</dbReference>
<dbReference type="CDD" id="cd06572">
    <property type="entry name" value="Histidinol_dh"/>
    <property type="match status" value="1"/>
</dbReference>
<reference evidence="8 9" key="1">
    <citation type="submission" date="2023-06" db="EMBL/GenBank/DDBJ databases">
        <title>Microbacterium sp. nov., isolated from a waste landfill.</title>
        <authorList>
            <person name="Wen W."/>
        </authorList>
    </citation>
    <scope>NUCLEOTIDE SEQUENCE [LARGE SCALE GENOMIC DNA]</scope>
    <source>
        <strain evidence="8 9">ASV49</strain>
    </source>
</reference>
<dbReference type="PANTHER" id="PTHR21256">
    <property type="entry name" value="HISTIDINOL DEHYDROGENASE HDH"/>
    <property type="match status" value="1"/>
</dbReference>
<comment type="caution">
    <text evidence="8">The sequence shown here is derived from an EMBL/GenBank/DDBJ whole genome shotgun (WGS) entry which is preliminary data.</text>
</comment>
<dbReference type="HAMAP" id="MF_01024">
    <property type="entry name" value="HisD"/>
    <property type="match status" value="1"/>
</dbReference>
<accession>A0ABT7N422</accession>
<comment type="cofactor">
    <cofactor evidence="5">
        <name>Zn(2+)</name>
        <dbReference type="ChEBI" id="CHEBI:29105"/>
    </cofactor>
    <text evidence="5">Binds 1 zinc ion per subunit.</text>
</comment>
<keyword evidence="4 5" id="KW-0560">Oxidoreductase</keyword>
<comment type="similarity">
    <text evidence="2 5 6 7">Belongs to the histidinol dehydrogenase family.</text>
</comment>
<feature type="binding site" evidence="5">
    <location>
        <position position="266"/>
    </location>
    <ligand>
        <name>Zn(2+)</name>
        <dbReference type="ChEBI" id="CHEBI:29105"/>
    </ligand>
</feature>
<comment type="caution">
    <text evidence="5">Lacks conserved residue(s) required for the propagation of feature annotation.</text>
</comment>
<evidence type="ECO:0000256" key="7">
    <source>
        <dbReference type="RuleBase" id="RU004175"/>
    </source>
</evidence>
<comment type="catalytic activity">
    <reaction evidence="5">
        <text>L-histidinol + 2 NAD(+) + H2O = L-histidine + 2 NADH + 3 H(+)</text>
        <dbReference type="Rhea" id="RHEA:20641"/>
        <dbReference type="ChEBI" id="CHEBI:15377"/>
        <dbReference type="ChEBI" id="CHEBI:15378"/>
        <dbReference type="ChEBI" id="CHEBI:57540"/>
        <dbReference type="ChEBI" id="CHEBI:57595"/>
        <dbReference type="ChEBI" id="CHEBI:57699"/>
        <dbReference type="ChEBI" id="CHEBI:57945"/>
        <dbReference type="EC" id="1.1.1.23"/>
    </reaction>
</comment>
<evidence type="ECO:0000256" key="2">
    <source>
        <dbReference type="ARBA" id="ARBA00010178"/>
    </source>
</evidence>
<keyword evidence="5" id="KW-0479">Metal-binding</keyword>
<dbReference type="GO" id="GO:0004399">
    <property type="term" value="F:histidinol dehydrogenase activity"/>
    <property type="evidence" value="ECO:0007669"/>
    <property type="project" value="UniProtKB-EC"/>
</dbReference>
<evidence type="ECO:0000256" key="6">
    <source>
        <dbReference type="PIRNR" id="PIRNR000099"/>
    </source>
</evidence>